<dbReference type="InterPro" id="IPR012341">
    <property type="entry name" value="6hp_glycosidase-like_sf"/>
</dbReference>
<dbReference type="InterPro" id="IPR004879">
    <property type="entry name" value="Ssp411-like_TRX"/>
</dbReference>
<dbReference type="EMBL" id="FRFD01000011">
    <property type="protein sequence ID" value="SHO52653.1"/>
    <property type="molecule type" value="Genomic_DNA"/>
</dbReference>
<dbReference type="AlphaFoldDB" id="A0A1M7YJ61"/>
<evidence type="ECO:0000313" key="2">
    <source>
        <dbReference type="EMBL" id="SHO52653.1"/>
    </source>
</evidence>
<dbReference type="InterPro" id="IPR024705">
    <property type="entry name" value="Ssp411"/>
</dbReference>
<evidence type="ECO:0000313" key="3">
    <source>
        <dbReference type="Proteomes" id="UP000184612"/>
    </source>
</evidence>
<dbReference type="Pfam" id="PF03190">
    <property type="entry name" value="Thioredox_DsbH"/>
    <property type="match status" value="1"/>
</dbReference>
<dbReference type="SUPFAM" id="SSF48208">
    <property type="entry name" value="Six-hairpin glycosidases"/>
    <property type="match status" value="1"/>
</dbReference>
<dbReference type="Gene3D" id="3.40.30.10">
    <property type="entry name" value="Glutaredoxin"/>
    <property type="match status" value="1"/>
</dbReference>
<dbReference type="Gene3D" id="1.50.10.10">
    <property type="match status" value="1"/>
</dbReference>
<feature type="domain" description="Spermatogenesis-associated protein 20-like TRX" evidence="1">
    <location>
        <begin position="6"/>
        <end position="123"/>
    </location>
</feature>
<sequence length="635" mass="73481">MTWVQLSTCHWCHVMAHESFEDREIAEYLNTNFISIKVDREERPDVDSVYMSVCMSLTGDGGWPLSIFMSPDQKPFYAGTYFPKYSLYQRPGFLDLLRAVKNAWKNSRDELIKSGEDITKALKEQESKKGTANVQELIQNGENYLRRYFDKENAGFGRAPKFPTPHNLIFLLKYAYYYKDNNALEMAEKTLISLYRGGIFDHIGYGFSRYSTDSVYLVPHFEKMLYDNALLTIAYLECYQCTKVTHYREIAEKIMEYVKKELTEASGGFYCAQDADSEGKEGKYYVFFPEEAIKILGEEDGRYFNEYFDITKEGNFEGANIPNRIKAVKQSGLQSIKNDRIDGLCRKMYDYRLTRMKLHKDDKILTSWSSLMIAAYAHAYRILGEEKYLEEAVRGVQFIKKHLTEGERLKVLYRDGVSKGEGHLEDYAFYCLALLYLYEGSFEAEFLKEALYYAKIMLELFFDTEEGGFYLYAKDAESLLFRPKTAEDNAMPSGNSAAALVLQRLALLTGDASMEKACNLQLNYLSEVIDYPVSHCFTLSVMLSEINPSRELVCVSVSKDIKELQKILREHYLPDMTVIVKNGENEKLLGELIPFTREYPVEEKDAYYLCEDKKCQKPVYNIEELKSLLRIPVII</sequence>
<keyword evidence="3" id="KW-1185">Reference proteome</keyword>
<dbReference type="Proteomes" id="UP000184612">
    <property type="component" value="Unassembled WGS sequence"/>
</dbReference>
<dbReference type="PIRSF" id="PIRSF006402">
    <property type="entry name" value="UCP006402_thioredoxin"/>
    <property type="match status" value="1"/>
</dbReference>
<dbReference type="GO" id="GO:0005975">
    <property type="term" value="P:carbohydrate metabolic process"/>
    <property type="evidence" value="ECO:0007669"/>
    <property type="project" value="InterPro"/>
</dbReference>
<dbReference type="CDD" id="cd02955">
    <property type="entry name" value="SSP411"/>
    <property type="match status" value="1"/>
</dbReference>
<protein>
    <recommendedName>
        <fullName evidence="1">Spermatogenesis-associated protein 20-like TRX domain-containing protein</fullName>
    </recommendedName>
</protein>
<accession>A0A1M7YJ61</accession>
<proteinExistence type="predicted"/>
<dbReference type="InterPro" id="IPR008928">
    <property type="entry name" value="6-hairpin_glycosidase_sf"/>
</dbReference>
<dbReference type="STRING" id="1121345.SAMN02745217_03762"/>
<dbReference type="SUPFAM" id="SSF52833">
    <property type="entry name" value="Thioredoxin-like"/>
    <property type="match status" value="1"/>
</dbReference>
<name>A0A1M7YJ61_9FIRM</name>
<organism evidence="2 3">
    <name type="scientific">Anaerocolumna xylanovorans DSM 12503</name>
    <dbReference type="NCBI Taxonomy" id="1121345"/>
    <lineage>
        <taxon>Bacteria</taxon>
        <taxon>Bacillati</taxon>
        <taxon>Bacillota</taxon>
        <taxon>Clostridia</taxon>
        <taxon>Lachnospirales</taxon>
        <taxon>Lachnospiraceae</taxon>
        <taxon>Anaerocolumna</taxon>
    </lineage>
</organism>
<reference evidence="2 3" key="1">
    <citation type="submission" date="2016-12" db="EMBL/GenBank/DDBJ databases">
        <authorList>
            <person name="Song W.-J."/>
            <person name="Kurnit D.M."/>
        </authorList>
    </citation>
    <scope>NUCLEOTIDE SEQUENCE [LARGE SCALE GENOMIC DNA]</scope>
    <source>
        <strain evidence="2 3">DSM 12503</strain>
    </source>
</reference>
<gene>
    <name evidence="2" type="ORF">SAMN02745217_03762</name>
</gene>
<evidence type="ECO:0000259" key="1">
    <source>
        <dbReference type="Pfam" id="PF03190"/>
    </source>
</evidence>
<dbReference type="PANTHER" id="PTHR42899:SF1">
    <property type="entry name" value="SPERMATOGENESIS-ASSOCIATED PROTEIN 20"/>
    <property type="match status" value="1"/>
</dbReference>
<dbReference type="InterPro" id="IPR036249">
    <property type="entry name" value="Thioredoxin-like_sf"/>
</dbReference>
<dbReference type="PANTHER" id="PTHR42899">
    <property type="entry name" value="SPERMATOGENESIS-ASSOCIATED PROTEIN 20"/>
    <property type="match status" value="1"/>
</dbReference>